<reference evidence="1 2" key="1">
    <citation type="submission" date="2019-06" db="EMBL/GenBank/DDBJ databases">
        <title>Amycolatopsis alkalitolerans sp. nov., isolated from Gastrodia elata Blume.</title>
        <authorList>
            <person name="Narsing Rao M.P."/>
            <person name="Li W.J."/>
        </authorList>
    </citation>
    <scope>NUCLEOTIDE SEQUENCE [LARGE SCALE GENOMIC DNA]</scope>
    <source>
        <strain evidence="1 2">SYSUP0005</strain>
    </source>
</reference>
<name>A0A5C4LV25_9PSEU</name>
<sequence>MVAGFDCDLQRRFATVQAYLATRPGVVGVVVHDRQTGAVWRTGATDTPMWTESTIKLAMAVDLFLRDRAGKISLTPADRSLIQRMLHSSDDNAADSLWSEFAGPDKMAFNRDFAGYGMTSLVPQRGYSKTFPYWGFQKCTPNDLDRLVNYVLDKLPADTRQYIVGQLSAVDPDQRWGVWAAGPAANPGNKDGWGPEDNGWVMNTVGWVGPGQRYTLAVMNELRGHGGEEDGRDTDSHVAQLLFAGHFP</sequence>
<gene>
    <name evidence="1" type="ORF">FG385_32405</name>
</gene>
<comment type="caution">
    <text evidence="1">The sequence shown here is derived from an EMBL/GenBank/DDBJ whole genome shotgun (WGS) entry which is preliminary data.</text>
</comment>
<dbReference type="InterPro" id="IPR012338">
    <property type="entry name" value="Beta-lactam/transpept-like"/>
</dbReference>
<evidence type="ECO:0000313" key="1">
    <source>
        <dbReference type="EMBL" id="TNC19404.1"/>
    </source>
</evidence>
<dbReference type="GO" id="GO:0046677">
    <property type="term" value="P:response to antibiotic"/>
    <property type="evidence" value="ECO:0007669"/>
    <property type="project" value="InterPro"/>
</dbReference>
<dbReference type="AlphaFoldDB" id="A0A5C4LV25"/>
<dbReference type="Gene3D" id="3.40.710.10">
    <property type="entry name" value="DD-peptidase/beta-lactamase superfamily"/>
    <property type="match status" value="1"/>
</dbReference>
<dbReference type="GO" id="GO:0008800">
    <property type="term" value="F:beta-lactamase activity"/>
    <property type="evidence" value="ECO:0007669"/>
    <property type="project" value="InterPro"/>
</dbReference>
<protein>
    <submittedName>
        <fullName evidence="1">Serine hydrolase</fullName>
    </submittedName>
</protein>
<accession>A0A5C4LV25</accession>
<keyword evidence="2" id="KW-1185">Reference proteome</keyword>
<dbReference type="Proteomes" id="UP000305546">
    <property type="component" value="Unassembled WGS sequence"/>
</dbReference>
<dbReference type="SUPFAM" id="SSF56601">
    <property type="entry name" value="beta-lactamase/transpeptidase-like"/>
    <property type="match status" value="1"/>
</dbReference>
<organism evidence="1 2">
    <name type="scientific">Amycolatopsis alkalitolerans</name>
    <dbReference type="NCBI Taxonomy" id="2547244"/>
    <lineage>
        <taxon>Bacteria</taxon>
        <taxon>Bacillati</taxon>
        <taxon>Actinomycetota</taxon>
        <taxon>Actinomycetes</taxon>
        <taxon>Pseudonocardiales</taxon>
        <taxon>Pseudonocardiaceae</taxon>
        <taxon>Amycolatopsis</taxon>
    </lineage>
</organism>
<dbReference type="PANTHER" id="PTHR35333">
    <property type="entry name" value="BETA-LACTAMASE"/>
    <property type="match status" value="1"/>
</dbReference>
<dbReference type="InterPro" id="IPR000871">
    <property type="entry name" value="Beta-lactam_class-A"/>
</dbReference>
<dbReference type="GO" id="GO:0030655">
    <property type="term" value="P:beta-lactam antibiotic catabolic process"/>
    <property type="evidence" value="ECO:0007669"/>
    <property type="project" value="InterPro"/>
</dbReference>
<dbReference type="PANTHER" id="PTHR35333:SF3">
    <property type="entry name" value="BETA-LACTAMASE-TYPE TRANSPEPTIDASE FOLD CONTAINING PROTEIN"/>
    <property type="match status" value="1"/>
</dbReference>
<evidence type="ECO:0000313" key="2">
    <source>
        <dbReference type="Proteomes" id="UP000305546"/>
    </source>
</evidence>
<dbReference type="EMBL" id="VDFW01000051">
    <property type="protein sequence ID" value="TNC19404.1"/>
    <property type="molecule type" value="Genomic_DNA"/>
</dbReference>
<keyword evidence="1" id="KW-0378">Hydrolase</keyword>
<proteinExistence type="predicted"/>
<dbReference type="OrthoDB" id="4561768at2"/>